<dbReference type="InterPro" id="IPR036691">
    <property type="entry name" value="Endo/exonu/phosph_ase_sf"/>
</dbReference>
<protein>
    <recommendedName>
        <fullName evidence="2">Inositol polyphosphate-related phosphatase domain-containing protein</fullName>
    </recommendedName>
</protein>
<dbReference type="SMART" id="SM00128">
    <property type="entry name" value="IPPc"/>
    <property type="match status" value="1"/>
</dbReference>
<reference evidence="3" key="1">
    <citation type="submission" date="2021-12" db="EMBL/GenBank/DDBJ databases">
        <title>Prjna785345.</title>
        <authorList>
            <person name="Rujirawat T."/>
            <person name="Krajaejun T."/>
        </authorList>
    </citation>
    <scope>NUCLEOTIDE SEQUENCE</scope>
    <source>
        <strain evidence="3">Pi057C3</strain>
    </source>
</reference>
<evidence type="ECO:0000256" key="1">
    <source>
        <dbReference type="SAM" id="MobiDB-lite"/>
    </source>
</evidence>
<dbReference type="EMBL" id="JAKCXM010000269">
    <property type="protein sequence ID" value="KAJ0397054.1"/>
    <property type="molecule type" value="Genomic_DNA"/>
</dbReference>
<dbReference type="PANTHER" id="PTHR11200">
    <property type="entry name" value="INOSITOL 5-PHOSPHATASE"/>
    <property type="match status" value="1"/>
</dbReference>
<dbReference type="SUPFAM" id="SSF56219">
    <property type="entry name" value="DNase I-like"/>
    <property type="match status" value="1"/>
</dbReference>
<dbReference type="AlphaFoldDB" id="A0AAD5LDB8"/>
<dbReference type="Pfam" id="PF22669">
    <property type="entry name" value="Exo_endo_phos2"/>
    <property type="match status" value="1"/>
</dbReference>
<feature type="region of interest" description="Disordered" evidence="1">
    <location>
        <begin position="267"/>
        <end position="290"/>
    </location>
</feature>
<evidence type="ECO:0000313" key="4">
    <source>
        <dbReference type="Proteomes" id="UP001209570"/>
    </source>
</evidence>
<dbReference type="PANTHER" id="PTHR11200:SF297">
    <property type="entry name" value="INOSITOL POLYPHOSPHATE-RELATED PHOSPHATASE DOMAIN-CONTAINING PROTEIN"/>
    <property type="match status" value="1"/>
</dbReference>
<feature type="region of interest" description="Disordered" evidence="1">
    <location>
        <begin position="72"/>
        <end position="91"/>
    </location>
</feature>
<dbReference type="Proteomes" id="UP001209570">
    <property type="component" value="Unassembled WGS sequence"/>
</dbReference>
<feature type="domain" description="Inositol polyphosphate-related phosphatase" evidence="2">
    <location>
        <begin position="118"/>
        <end position="595"/>
    </location>
</feature>
<name>A0AAD5LDB8_PYTIN</name>
<dbReference type="GO" id="GO:0046856">
    <property type="term" value="P:phosphatidylinositol dephosphorylation"/>
    <property type="evidence" value="ECO:0007669"/>
    <property type="project" value="InterPro"/>
</dbReference>
<accession>A0AAD5LDB8</accession>
<feature type="compositionally biased region" description="Polar residues" evidence="1">
    <location>
        <begin position="226"/>
        <end position="235"/>
    </location>
</feature>
<feature type="region of interest" description="Disordered" evidence="1">
    <location>
        <begin position="197"/>
        <end position="247"/>
    </location>
</feature>
<dbReference type="Gene3D" id="3.60.10.10">
    <property type="entry name" value="Endonuclease/exonuclease/phosphatase"/>
    <property type="match status" value="1"/>
</dbReference>
<sequence length="595" mass="65593">MAPTSLIAAWRELRRSEKVGLYGYRSQSEIMLARQSVPLGRLDGPLAPLEAPHATSLVSRMDPVLELSMSMSDDDGDESVDSITRTNQQDDATHVALLDDAGDDRQPTSGADASANAADIKIFVASWNMAAKDPFSASKGEYIGDERAATKLEALLPPGYDLYVLGTQEKVSKHLHNAVLARLHSAERSGRRFVCLQRSREATKKHARRWSRRNKSRSDDREDDNNAASTRSTRAPSDASNDSSLDNSQSLHLHSFALEASSSIPVLSSTSTDDGSPSHPKAKTSSSKARHSLFARRAASDDAVFATEVSGRGDGAFLSPKSTSLSLYCATDLVGLVEIVRSGTHKFSFASGSKGGVAVMLRVMGHSLTFLNCHLDANRPSVRRDQLSDLCSNLAAAMGLGSQRHITTSSDHVIWMGDFNYRIHTLDGASVLKQIAMGRHLEVHDRYDSMRDDLAMLPGLHLFQEPVKWPTFFPTYKKIPGRPPRVEPNGTTDPAWPTRVYRVAFREPFYKGGKVKARVPGWCDRILFSSMAGRDSELSVEQVECPSDQFLRRSQLDELEASLRRDNYRAVNDGLCESDHSPVFCTFRWRIPVAT</sequence>
<gene>
    <name evidence="3" type="ORF">P43SY_010038</name>
</gene>
<feature type="compositionally biased region" description="Basic residues" evidence="1">
    <location>
        <begin position="205"/>
        <end position="215"/>
    </location>
</feature>
<dbReference type="InterPro" id="IPR046985">
    <property type="entry name" value="IP5"/>
</dbReference>
<organism evidence="3 4">
    <name type="scientific">Pythium insidiosum</name>
    <name type="common">Pythiosis disease agent</name>
    <dbReference type="NCBI Taxonomy" id="114742"/>
    <lineage>
        <taxon>Eukaryota</taxon>
        <taxon>Sar</taxon>
        <taxon>Stramenopiles</taxon>
        <taxon>Oomycota</taxon>
        <taxon>Peronosporomycetes</taxon>
        <taxon>Pythiales</taxon>
        <taxon>Pythiaceae</taxon>
        <taxon>Pythium</taxon>
    </lineage>
</organism>
<feature type="compositionally biased region" description="Low complexity" evidence="1">
    <location>
        <begin position="237"/>
        <end position="247"/>
    </location>
</feature>
<evidence type="ECO:0000259" key="2">
    <source>
        <dbReference type="SMART" id="SM00128"/>
    </source>
</evidence>
<keyword evidence="4" id="KW-1185">Reference proteome</keyword>
<comment type="caution">
    <text evidence="3">The sequence shown here is derived from an EMBL/GenBank/DDBJ whole genome shotgun (WGS) entry which is preliminary data.</text>
</comment>
<evidence type="ECO:0000313" key="3">
    <source>
        <dbReference type="EMBL" id="KAJ0397054.1"/>
    </source>
</evidence>
<dbReference type="GO" id="GO:0004439">
    <property type="term" value="F:phosphatidylinositol-4,5-bisphosphate 5-phosphatase activity"/>
    <property type="evidence" value="ECO:0007669"/>
    <property type="project" value="TreeGrafter"/>
</dbReference>
<proteinExistence type="predicted"/>
<dbReference type="InterPro" id="IPR000300">
    <property type="entry name" value="IPPc"/>
</dbReference>